<reference evidence="1 2" key="1">
    <citation type="journal article" date="2015" name="Int. J. Syst. Evol. Microbiol.">
        <title>Tumebacillus algifaecis sp. nov., isolated from decomposing algal scum.</title>
        <authorList>
            <person name="Wu Y.F."/>
            <person name="Zhang B."/>
            <person name="Xing P."/>
            <person name="Wu Q.L."/>
            <person name="Liu S.J."/>
        </authorList>
    </citation>
    <scope>NUCLEOTIDE SEQUENCE [LARGE SCALE GENOMIC DNA]</scope>
    <source>
        <strain evidence="1 2">THMBR28</strain>
    </source>
</reference>
<dbReference type="EMBL" id="CP022657">
    <property type="protein sequence ID" value="ASS77283.1"/>
    <property type="molecule type" value="Genomic_DNA"/>
</dbReference>
<keyword evidence="1" id="KW-0547">Nucleotide-binding</keyword>
<keyword evidence="1" id="KW-0067">ATP-binding</keyword>
<accession>A0A223D754</accession>
<organism evidence="1 2">
    <name type="scientific">Tumebacillus algifaecis</name>
    <dbReference type="NCBI Taxonomy" id="1214604"/>
    <lineage>
        <taxon>Bacteria</taxon>
        <taxon>Bacillati</taxon>
        <taxon>Bacillota</taxon>
        <taxon>Bacilli</taxon>
        <taxon>Bacillales</taxon>
        <taxon>Alicyclobacillaceae</taxon>
        <taxon>Tumebacillus</taxon>
    </lineage>
</organism>
<dbReference type="Proteomes" id="UP000214688">
    <property type="component" value="Chromosome"/>
</dbReference>
<gene>
    <name evidence="1" type="ORF">CIG75_18995</name>
</gene>
<evidence type="ECO:0000313" key="2">
    <source>
        <dbReference type="Proteomes" id="UP000214688"/>
    </source>
</evidence>
<proteinExistence type="predicted"/>
<dbReference type="Gene3D" id="2.40.10.370">
    <property type="entry name" value="Protein of unknown function DUF3599"/>
    <property type="match status" value="1"/>
</dbReference>
<keyword evidence="2" id="KW-1185">Reference proteome</keyword>
<protein>
    <submittedName>
        <fullName evidence="1">ABC transporter ATP-binding protein</fullName>
    </submittedName>
</protein>
<dbReference type="AlphaFoldDB" id="A0A223D754"/>
<dbReference type="KEGG" id="tab:CIG75_18995"/>
<sequence length="118" mass="13419">MNYDRHRAAIERLYDDRATIKRHGEIEKPSGETVLGLAVICEDQPCRLSQKSLAVNGQTEAQNDVSYETKLFVSPDLELRQGDVVEVTRHGRALTYVAGEPFIYATHQEVNLQRKEYA</sequence>
<evidence type="ECO:0000313" key="1">
    <source>
        <dbReference type="EMBL" id="ASS77283.1"/>
    </source>
</evidence>
<dbReference type="OrthoDB" id="2942871at2"/>
<dbReference type="GO" id="GO:0005524">
    <property type="term" value="F:ATP binding"/>
    <property type="evidence" value="ECO:0007669"/>
    <property type="project" value="UniProtKB-KW"/>
</dbReference>
<name>A0A223D754_9BACL</name>
<dbReference type="InterPro" id="IPR038667">
    <property type="entry name" value="XkdH-like_sf"/>
</dbReference>